<dbReference type="RefSeq" id="WP_062409089.1">
    <property type="nucleotide sequence ID" value="NZ_CP013652.1"/>
</dbReference>
<reference evidence="8" key="1">
    <citation type="submission" date="2015-12" db="EMBL/GenBank/DDBJ databases">
        <title>Complete genome sequences of two moderately thermophilic Paenibacillus species.</title>
        <authorList>
            <person name="Butler R.III."/>
            <person name="Wang J."/>
            <person name="Stark B.C."/>
            <person name="Pombert J.-F."/>
        </authorList>
    </citation>
    <scope>NUCLEOTIDE SEQUENCE [LARGE SCALE GENOMIC DNA]</scope>
    <source>
        <strain evidence="8">32O-Y</strain>
    </source>
</reference>
<accession>A0A0U2WCD5</accession>
<feature type="transmembrane region" description="Helical" evidence="6">
    <location>
        <begin position="131"/>
        <end position="148"/>
    </location>
</feature>
<dbReference type="KEGG" id="pnp:IJ22_26450"/>
<reference evidence="7 8" key="2">
    <citation type="journal article" date="2016" name="Genome Announc.">
        <title>Complete Genome Sequences of Two Interactive Moderate Thermophiles, Paenibacillus napthalenovorans 32O-Y and Paenibacillus sp. 32O-W.</title>
        <authorList>
            <person name="Butler R.R.III."/>
            <person name="Wang J."/>
            <person name="Stark B.C."/>
            <person name="Pombert J.F."/>
        </authorList>
    </citation>
    <scope>NUCLEOTIDE SEQUENCE [LARGE SCALE GENOMIC DNA]</scope>
    <source>
        <strain evidence="7 8">32O-Y</strain>
    </source>
</reference>
<dbReference type="EMBL" id="CP013652">
    <property type="protein sequence ID" value="ALS23018.1"/>
    <property type="molecule type" value="Genomic_DNA"/>
</dbReference>
<sequence length="236" mass="24838">MEGAFLVGLLKIILINIVLSGDNAVVIALACRNLPQNQQKKAVVWGSFGAIALRVILTFVAVWLLQIPFVQVAGGFLLLYIAVKLLKGGEDEEHLKSGSTITEAIKTIIIADFVMSLDNVLAVAGAAGGNLVLIGLGLAISIPLIIWGSQLLMRLMNRFPIIVWLGAGLLGYTAGEMVLSDKAVGGYLESVFPAGHYVLPIGLAVLVIVLGKLASKKKGKESSDAVIAEDVHSTVS</sequence>
<comment type="subcellular location">
    <subcellularLocation>
        <location evidence="1">Membrane</location>
        <topology evidence="1">Multi-pass membrane protein</topology>
    </subcellularLocation>
</comment>
<keyword evidence="5 6" id="KW-0472">Membrane</keyword>
<evidence type="ECO:0000313" key="8">
    <source>
        <dbReference type="Proteomes" id="UP000061660"/>
    </source>
</evidence>
<evidence type="ECO:0000256" key="2">
    <source>
        <dbReference type="ARBA" id="ARBA00007511"/>
    </source>
</evidence>
<dbReference type="PANTHER" id="PTHR30238:SF4">
    <property type="entry name" value="SLL1022 PROTEIN"/>
    <property type="match status" value="1"/>
</dbReference>
<dbReference type="STRING" id="162209.IJ22_26450"/>
<feature type="transmembrane region" description="Helical" evidence="6">
    <location>
        <begin position="194"/>
        <end position="214"/>
    </location>
</feature>
<organism evidence="7 8">
    <name type="scientific">Paenibacillus naphthalenovorans</name>
    <dbReference type="NCBI Taxonomy" id="162209"/>
    <lineage>
        <taxon>Bacteria</taxon>
        <taxon>Bacillati</taxon>
        <taxon>Bacillota</taxon>
        <taxon>Bacilli</taxon>
        <taxon>Bacillales</taxon>
        <taxon>Paenibacillaceae</taxon>
        <taxon>Paenibacillus</taxon>
    </lineage>
</organism>
<evidence type="ECO:0000256" key="6">
    <source>
        <dbReference type="SAM" id="Phobius"/>
    </source>
</evidence>
<dbReference type="InterPro" id="IPR005496">
    <property type="entry name" value="Integral_membrane_TerC"/>
</dbReference>
<keyword evidence="4 6" id="KW-1133">Transmembrane helix</keyword>
<dbReference type="PANTHER" id="PTHR30238">
    <property type="entry name" value="MEMBRANE BOUND PREDICTED REDOX MODULATOR"/>
    <property type="match status" value="1"/>
</dbReference>
<evidence type="ECO:0000256" key="5">
    <source>
        <dbReference type="ARBA" id="ARBA00023136"/>
    </source>
</evidence>
<evidence type="ECO:0000256" key="4">
    <source>
        <dbReference type="ARBA" id="ARBA00022989"/>
    </source>
</evidence>
<dbReference type="Pfam" id="PF03741">
    <property type="entry name" value="TerC"/>
    <property type="match status" value="1"/>
</dbReference>
<dbReference type="OrthoDB" id="5295733at2"/>
<name>A0A0U2WCD5_9BACL</name>
<keyword evidence="3 6" id="KW-0812">Transmembrane</keyword>
<comment type="similarity">
    <text evidence="2">Belongs to the TerC family.</text>
</comment>
<feature type="transmembrane region" description="Helical" evidence="6">
    <location>
        <begin position="155"/>
        <end position="174"/>
    </location>
</feature>
<dbReference type="Proteomes" id="UP000061660">
    <property type="component" value="Chromosome"/>
</dbReference>
<keyword evidence="8" id="KW-1185">Reference proteome</keyword>
<dbReference type="PATRIC" id="fig|162209.4.peg.2816"/>
<evidence type="ECO:0000313" key="7">
    <source>
        <dbReference type="EMBL" id="ALS23018.1"/>
    </source>
</evidence>
<dbReference type="AlphaFoldDB" id="A0A0U2WCD5"/>
<dbReference type="InterPro" id="IPR022301">
    <property type="entry name" value="Integral_membrane_YjbE"/>
</dbReference>
<evidence type="ECO:0000256" key="3">
    <source>
        <dbReference type="ARBA" id="ARBA00022692"/>
    </source>
</evidence>
<evidence type="ECO:0000256" key="1">
    <source>
        <dbReference type="ARBA" id="ARBA00004141"/>
    </source>
</evidence>
<feature type="transmembrane region" description="Helical" evidence="6">
    <location>
        <begin position="6"/>
        <end position="30"/>
    </location>
</feature>
<dbReference type="NCBIfam" id="TIGR03717">
    <property type="entry name" value="R_switched_YjbE"/>
    <property type="match status" value="1"/>
</dbReference>
<dbReference type="GO" id="GO:0016020">
    <property type="term" value="C:membrane"/>
    <property type="evidence" value="ECO:0007669"/>
    <property type="project" value="UniProtKB-SubCell"/>
</dbReference>
<feature type="transmembrane region" description="Helical" evidence="6">
    <location>
        <begin position="42"/>
        <end position="63"/>
    </location>
</feature>
<protein>
    <submittedName>
        <fullName evidence="7">Membrane protein</fullName>
    </submittedName>
</protein>
<gene>
    <name evidence="7" type="ORF">IJ22_26450</name>
</gene>
<proteinExistence type="inferred from homology"/>